<dbReference type="Gene3D" id="1.10.238.20">
    <property type="entry name" value="Pheromone/general odorant binding protein domain"/>
    <property type="match status" value="1"/>
</dbReference>
<dbReference type="InterPro" id="IPR006170">
    <property type="entry name" value="PBP/GOBP"/>
</dbReference>
<feature type="non-terminal residue" evidence="1">
    <location>
        <position position="1"/>
    </location>
</feature>
<reference evidence="1" key="1">
    <citation type="journal article" date="2021" name="Mol. Ecol. Resour.">
        <title>Phylogenomic analyses of the genus Drosophila reveals genomic signals of climate adaptation.</title>
        <authorList>
            <person name="Li F."/>
            <person name="Rane R.V."/>
            <person name="Luria V."/>
            <person name="Xiong Z."/>
            <person name="Chen J."/>
            <person name="Li Z."/>
            <person name="Catullo R.A."/>
            <person name="Griffin P.C."/>
            <person name="Schiffer M."/>
            <person name="Pearce S."/>
            <person name="Lee S.F."/>
            <person name="McElroy K."/>
            <person name="Stocker A."/>
            <person name="Shirriffs J."/>
            <person name="Cockerell F."/>
            <person name="Coppin C."/>
            <person name="Sgro C.M."/>
            <person name="Karger A."/>
            <person name="Cain J.W."/>
            <person name="Weber J.A."/>
            <person name="Santpere G."/>
            <person name="Kirschner M.W."/>
            <person name="Hoffmann A.A."/>
            <person name="Oakeshott J.G."/>
            <person name="Zhang G."/>
        </authorList>
    </citation>
    <scope>NUCLEOTIDE SEQUENCE</scope>
    <source>
        <strain evidence="1">BGI-SZ-2011g</strain>
    </source>
</reference>
<comment type="caution">
    <text evidence="1">The sequence shown here is derived from an EMBL/GenBank/DDBJ whole genome shotgun (WGS) entry which is preliminary data.</text>
</comment>
<dbReference type="SUPFAM" id="SSF47565">
    <property type="entry name" value="Insect pheromone/odorant-binding proteins"/>
    <property type="match status" value="1"/>
</dbReference>
<evidence type="ECO:0000313" key="2">
    <source>
        <dbReference type="Proteomes" id="UP001200034"/>
    </source>
</evidence>
<dbReference type="GO" id="GO:0005549">
    <property type="term" value="F:odorant binding"/>
    <property type="evidence" value="ECO:0007669"/>
    <property type="project" value="InterPro"/>
</dbReference>
<gene>
    <name evidence="1" type="ORF">KR093_004557</name>
</gene>
<name>A0AAD4JR41_9MUSC</name>
<dbReference type="SMART" id="SM00708">
    <property type="entry name" value="PhBP"/>
    <property type="match status" value="1"/>
</dbReference>
<evidence type="ECO:0000313" key="1">
    <source>
        <dbReference type="EMBL" id="KAH8355056.1"/>
    </source>
</evidence>
<dbReference type="EMBL" id="JAJJHW010003889">
    <property type="protein sequence ID" value="KAH8355056.1"/>
    <property type="molecule type" value="Genomic_DNA"/>
</dbReference>
<dbReference type="Proteomes" id="UP001200034">
    <property type="component" value="Unassembled WGS sequence"/>
</dbReference>
<dbReference type="CDD" id="cd23992">
    <property type="entry name" value="PBP_GOBP"/>
    <property type="match status" value="1"/>
</dbReference>
<dbReference type="Pfam" id="PF01395">
    <property type="entry name" value="PBP_GOBP"/>
    <property type="match status" value="1"/>
</dbReference>
<sequence length="109" mass="12098">QILKDCRAENGISSQDSSWDVLGGKIKPEDVKQNIKCNIKCTYLKLGFIDDKGNMISEKLLQHYTKDPIKSQVEKALKICGSIVGVDPCDKAYKLKVCLDGETHEVVGE</sequence>
<dbReference type="AlphaFoldDB" id="A0AAD4JR41"/>
<proteinExistence type="predicted"/>
<organism evidence="1 2">
    <name type="scientific">Drosophila rubida</name>
    <dbReference type="NCBI Taxonomy" id="30044"/>
    <lineage>
        <taxon>Eukaryota</taxon>
        <taxon>Metazoa</taxon>
        <taxon>Ecdysozoa</taxon>
        <taxon>Arthropoda</taxon>
        <taxon>Hexapoda</taxon>
        <taxon>Insecta</taxon>
        <taxon>Pterygota</taxon>
        <taxon>Neoptera</taxon>
        <taxon>Endopterygota</taxon>
        <taxon>Diptera</taxon>
        <taxon>Brachycera</taxon>
        <taxon>Muscomorpha</taxon>
        <taxon>Ephydroidea</taxon>
        <taxon>Drosophilidae</taxon>
        <taxon>Drosophila</taxon>
    </lineage>
</organism>
<keyword evidence="2" id="KW-1185">Reference proteome</keyword>
<dbReference type="InterPro" id="IPR036728">
    <property type="entry name" value="PBP_GOBP_sf"/>
</dbReference>
<accession>A0AAD4JR41</accession>
<protein>
    <submittedName>
        <fullName evidence="1">Uncharacterized protein</fullName>
    </submittedName>
</protein>